<name>A0A165KZP6_EXIGL</name>
<dbReference type="InParanoid" id="A0A165KZP6"/>
<evidence type="ECO:0000313" key="2">
    <source>
        <dbReference type="EMBL" id="KZV97133.1"/>
    </source>
</evidence>
<keyword evidence="3" id="KW-1185">Reference proteome</keyword>
<organism evidence="2 3">
    <name type="scientific">Exidia glandulosa HHB12029</name>
    <dbReference type="NCBI Taxonomy" id="1314781"/>
    <lineage>
        <taxon>Eukaryota</taxon>
        <taxon>Fungi</taxon>
        <taxon>Dikarya</taxon>
        <taxon>Basidiomycota</taxon>
        <taxon>Agaricomycotina</taxon>
        <taxon>Agaricomycetes</taxon>
        <taxon>Auriculariales</taxon>
        <taxon>Exidiaceae</taxon>
        <taxon>Exidia</taxon>
    </lineage>
</organism>
<dbReference type="EMBL" id="KV425934">
    <property type="protein sequence ID" value="KZV97133.1"/>
    <property type="molecule type" value="Genomic_DNA"/>
</dbReference>
<dbReference type="AlphaFoldDB" id="A0A165KZP6"/>
<protein>
    <submittedName>
        <fullName evidence="2">Uncharacterized protein</fullName>
    </submittedName>
</protein>
<sequence length="115" mass="12723">MSTLRANPARRSCSSGSTAEHPGNTSATNDHVRDMLPLFARLKTDVRAIGPSWHWQNFLASGFVINSRARLDTYDLDWGTTIGKSSKRCDRIRHPRDCMSSVAAPKLIVAHGCKD</sequence>
<accession>A0A165KZP6</accession>
<evidence type="ECO:0000313" key="3">
    <source>
        <dbReference type="Proteomes" id="UP000077266"/>
    </source>
</evidence>
<feature type="region of interest" description="Disordered" evidence="1">
    <location>
        <begin position="1"/>
        <end position="30"/>
    </location>
</feature>
<feature type="compositionally biased region" description="Polar residues" evidence="1">
    <location>
        <begin position="12"/>
        <end position="29"/>
    </location>
</feature>
<evidence type="ECO:0000256" key="1">
    <source>
        <dbReference type="SAM" id="MobiDB-lite"/>
    </source>
</evidence>
<reference evidence="2 3" key="1">
    <citation type="journal article" date="2016" name="Mol. Biol. Evol.">
        <title>Comparative Genomics of Early-Diverging Mushroom-Forming Fungi Provides Insights into the Origins of Lignocellulose Decay Capabilities.</title>
        <authorList>
            <person name="Nagy L.G."/>
            <person name="Riley R."/>
            <person name="Tritt A."/>
            <person name="Adam C."/>
            <person name="Daum C."/>
            <person name="Floudas D."/>
            <person name="Sun H."/>
            <person name="Yadav J.S."/>
            <person name="Pangilinan J."/>
            <person name="Larsson K.H."/>
            <person name="Matsuura K."/>
            <person name="Barry K."/>
            <person name="Labutti K."/>
            <person name="Kuo R."/>
            <person name="Ohm R.A."/>
            <person name="Bhattacharya S.S."/>
            <person name="Shirouzu T."/>
            <person name="Yoshinaga Y."/>
            <person name="Martin F.M."/>
            <person name="Grigoriev I.V."/>
            <person name="Hibbett D.S."/>
        </authorList>
    </citation>
    <scope>NUCLEOTIDE SEQUENCE [LARGE SCALE GENOMIC DNA]</scope>
    <source>
        <strain evidence="2 3">HHB12029</strain>
    </source>
</reference>
<proteinExistence type="predicted"/>
<gene>
    <name evidence="2" type="ORF">EXIGLDRAFT_390722</name>
</gene>
<dbReference type="Proteomes" id="UP000077266">
    <property type="component" value="Unassembled WGS sequence"/>
</dbReference>
<dbReference type="OrthoDB" id="1862401at2759"/>